<dbReference type="InterPro" id="IPR013766">
    <property type="entry name" value="Thioredoxin_domain"/>
</dbReference>
<sequence>MIRSFFAVLAFCGFSVACAAETPAAVSLTALDGKPTTLATHGGKSVTVVVFTSFDCPVATSYLAPLDEFAKRHAEKGVRVVLVCPTDDKRDAVAKAAAGFKLVVPVLLDPKKELAGLLKAEITPEAFVLDTDGKVLYRGRIDDGYSARLKKNPTVTSHDLADAVTAVLAGKSVTAARTKAIGCPIDYDTTVRGGAVTFHKHVAPILNAQCVVCHRAGEVGPFSLTTYQQAKKWAADIKEYTANRTMPPWMPAAGVAMKGERKLTREEVATLAAWADGGAPEGDPKDAPKAPDFGDGWRHGKPDLILGAHDDFTLGPTGNDLFRCFVLPTGLTEDRWIVGYDVKPGNPRVVHHTLHFFDTSGQGRALEQKQQARDKSRLVDIGPGYTSAMGVGFVPAPSKAGEGPKFGGLGGWAPGQAPQFVPAGAGWLLPKGADFIIQTHYHRDGKFGTDRTQVGLYFAKGPVEQPWQTLIINGMKAWEKIPAGKSAYTARGGFYLHADAVLHNVLPHMHLLGKSVTVTMTPPGGKPVVLVDIPAWDYKWQETYWFAEPIRAKAGTRLDVTATFDNSAANANNPTKPPREVPYGEETTDEMLFAFFGATSTTKPSSPIKTYAFPPDGALATGPVAGKLTPVLEGLVGTWDTTIDFKLGGRTIKLTGNEVAETAFGGKYIRALAKNSADERGAIFLITFDPAANTYRNWMYDSLGTEIAWTGTHDAKTNEITWAADIADGIRGEMKWKFVASGGFTWDLVIGPRDKPMLEMSGDRSAKKK</sequence>
<dbReference type="Gene3D" id="3.40.30.10">
    <property type="entry name" value="Glutaredoxin"/>
    <property type="match status" value="1"/>
</dbReference>
<evidence type="ECO:0000259" key="8">
    <source>
        <dbReference type="PROSITE" id="PS51352"/>
    </source>
</evidence>
<evidence type="ECO:0000259" key="7">
    <source>
        <dbReference type="PROSITE" id="PS51007"/>
    </source>
</evidence>
<dbReference type="GO" id="GO:0020037">
    <property type="term" value="F:heme binding"/>
    <property type="evidence" value="ECO:0007669"/>
    <property type="project" value="InterPro"/>
</dbReference>
<dbReference type="InterPro" id="IPR036249">
    <property type="entry name" value="Thioredoxin-like_sf"/>
</dbReference>
<dbReference type="SUPFAM" id="SSF46626">
    <property type="entry name" value="Cytochrome c"/>
    <property type="match status" value="1"/>
</dbReference>
<dbReference type="GO" id="GO:0016715">
    <property type="term" value="F:oxidoreductase activity, acting on paired donors, with incorporation or reduction of molecular oxygen, reduced ascorbate as one donor, and incorporation of one atom of oxygen"/>
    <property type="evidence" value="ECO:0007669"/>
    <property type="project" value="InterPro"/>
</dbReference>
<evidence type="ECO:0000313" key="9">
    <source>
        <dbReference type="EMBL" id="QJW98207.1"/>
    </source>
</evidence>
<keyword evidence="10" id="KW-1185">Reference proteome</keyword>
<dbReference type="SUPFAM" id="SSF49742">
    <property type="entry name" value="PHM/PNGase F"/>
    <property type="match status" value="2"/>
</dbReference>
<dbReference type="PROSITE" id="PS51352">
    <property type="entry name" value="THIOREDOXIN_2"/>
    <property type="match status" value="1"/>
</dbReference>
<dbReference type="PANTHER" id="PTHR43640:SF1">
    <property type="entry name" value="THIOREDOXIN-DEPENDENT PEROXIREDOXIN"/>
    <property type="match status" value="1"/>
</dbReference>
<dbReference type="SUPFAM" id="SSF52833">
    <property type="entry name" value="Thioredoxin-like"/>
    <property type="match status" value="1"/>
</dbReference>
<evidence type="ECO:0000256" key="6">
    <source>
        <dbReference type="SAM" id="SignalP"/>
    </source>
</evidence>
<dbReference type="EMBL" id="CP053452">
    <property type="protein sequence ID" value="QJW98207.1"/>
    <property type="molecule type" value="Genomic_DNA"/>
</dbReference>
<dbReference type="PROSITE" id="PS51257">
    <property type="entry name" value="PROKAR_LIPOPROTEIN"/>
    <property type="match status" value="1"/>
</dbReference>
<keyword evidence="2 5" id="KW-0479">Metal-binding</keyword>
<dbReference type="InterPro" id="IPR013740">
    <property type="entry name" value="Redoxin"/>
</dbReference>
<gene>
    <name evidence="9" type="ORF">FTUN_5788</name>
</gene>
<dbReference type="InterPro" id="IPR036909">
    <property type="entry name" value="Cyt_c-like_dom_sf"/>
</dbReference>
<dbReference type="GO" id="GO:0005507">
    <property type="term" value="F:copper ion binding"/>
    <property type="evidence" value="ECO:0007669"/>
    <property type="project" value="InterPro"/>
</dbReference>
<evidence type="ECO:0000256" key="4">
    <source>
        <dbReference type="ARBA" id="ARBA00023157"/>
    </source>
</evidence>
<organism evidence="9 10">
    <name type="scientific">Frigoriglobus tundricola</name>
    <dbReference type="NCBI Taxonomy" id="2774151"/>
    <lineage>
        <taxon>Bacteria</taxon>
        <taxon>Pseudomonadati</taxon>
        <taxon>Planctomycetota</taxon>
        <taxon>Planctomycetia</taxon>
        <taxon>Gemmatales</taxon>
        <taxon>Gemmataceae</taxon>
        <taxon>Frigoriglobus</taxon>
    </lineage>
</organism>
<dbReference type="RefSeq" id="WP_171473437.1">
    <property type="nucleotide sequence ID" value="NZ_CP053452.2"/>
</dbReference>
<dbReference type="KEGG" id="ftj:FTUN_5788"/>
<dbReference type="AlphaFoldDB" id="A0A6M5YVU1"/>
<dbReference type="PROSITE" id="PS51007">
    <property type="entry name" value="CYTC"/>
    <property type="match status" value="1"/>
</dbReference>
<dbReference type="Pfam" id="PF08534">
    <property type="entry name" value="Redoxin"/>
    <property type="match status" value="1"/>
</dbReference>
<dbReference type="InterPro" id="IPR009056">
    <property type="entry name" value="Cyt_c-like_dom"/>
</dbReference>
<dbReference type="Proteomes" id="UP000503447">
    <property type="component" value="Chromosome"/>
</dbReference>
<dbReference type="Gene3D" id="2.60.120.230">
    <property type="match status" value="1"/>
</dbReference>
<feature type="domain" description="Thioredoxin" evidence="8">
    <location>
        <begin position="17"/>
        <end position="169"/>
    </location>
</feature>
<evidence type="ECO:0008006" key="11">
    <source>
        <dbReference type="Google" id="ProtNLM"/>
    </source>
</evidence>
<evidence type="ECO:0000256" key="2">
    <source>
        <dbReference type="ARBA" id="ARBA00022723"/>
    </source>
</evidence>
<name>A0A6M5YVU1_9BACT</name>
<reference evidence="10" key="1">
    <citation type="submission" date="2020-05" db="EMBL/GenBank/DDBJ databases">
        <title>Frigoriglobus tundricola gen. nov., sp. nov., a psychrotolerant cellulolytic planctomycete of the family Gemmataceae with two divergent copies of 16S rRNA gene.</title>
        <authorList>
            <person name="Kulichevskaya I.S."/>
            <person name="Ivanova A.A."/>
            <person name="Naumoff D.G."/>
            <person name="Beletsky A.V."/>
            <person name="Rijpstra W.I.C."/>
            <person name="Sinninghe Damste J.S."/>
            <person name="Mardanov A.V."/>
            <person name="Ravin N.V."/>
            <person name="Dedysh S.N."/>
        </authorList>
    </citation>
    <scope>NUCLEOTIDE SEQUENCE [LARGE SCALE GENOMIC DNA]</scope>
    <source>
        <strain evidence="10">PL17</strain>
    </source>
</reference>
<evidence type="ECO:0000256" key="3">
    <source>
        <dbReference type="ARBA" id="ARBA00023004"/>
    </source>
</evidence>
<dbReference type="InterPro" id="IPR011473">
    <property type="entry name" value="DUF1579"/>
</dbReference>
<dbReference type="PANTHER" id="PTHR43640">
    <property type="entry name" value="OS07G0260300 PROTEIN"/>
    <property type="match status" value="1"/>
</dbReference>
<dbReference type="Pfam" id="PF07617">
    <property type="entry name" value="DUF1579"/>
    <property type="match status" value="1"/>
</dbReference>
<keyword evidence="1 5" id="KW-0349">Heme</keyword>
<keyword evidence="3 5" id="KW-0408">Iron</keyword>
<accession>A0A6M5YVU1</accession>
<evidence type="ECO:0000256" key="5">
    <source>
        <dbReference type="PROSITE-ProRule" id="PRU00433"/>
    </source>
</evidence>
<evidence type="ECO:0000313" key="10">
    <source>
        <dbReference type="Proteomes" id="UP000503447"/>
    </source>
</evidence>
<proteinExistence type="predicted"/>
<feature type="chain" id="PRO_5026835603" description="Thioredoxin domain-containing protein" evidence="6">
    <location>
        <begin position="20"/>
        <end position="769"/>
    </location>
</feature>
<dbReference type="InterPro" id="IPR008977">
    <property type="entry name" value="PHM/PNGase_F_dom_sf"/>
</dbReference>
<keyword evidence="6" id="KW-0732">Signal</keyword>
<dbReference type="InterPro" id="IPR047262">
    <property type="entry name" value="PRX-like1"/>
</dbReference>
<protein>
    <recommendedName>
        <fullName evidence="11">Thioredoxin domain-containing protein</fullName>
    </recommendedName>
</protein>
<feature type="signal peptide" evidence="6">
    <location>
        <begin position="1"/>
        <end position="19"/>
    </location>
</feature>
<dbReference type="InterPro" id="IPR036939">
    <property type="entry name" value="Cu2_ascorb_mOase_N_sf"/>
</dbReference>
<feature type="domain" description="Cytochrome c" evidence="7">
    <location>
        <begin position="189"/>
        <end position="279"/>
    </location>
</feature>
<dbReference type="GO" id="GO:0009055">
    <property type="term" value="F:electron transfer activity"/>
    <property type="evidence" value="ECO:0007669"/>
    <property type="project" value="InterPro"/>
</dbReference>
<dbReference type="Gene3D" id="2.60.120.310">
    <property type="entry name" value="Copper type II, ascorbate-dependent monooxygenase, N-terminal domain"/>
    <property type="match status" value="1"/>
</dbReference>
<evidence type="ECO:0000256" key="1">
    <source>
        <dbReference type="ARBA" id="ARBA00022617"/>
    </source>
</evidence>
<keyword evidence="4" id="KW-1015">Disulfide bond</keyword>
<dbReference type="InterPro" id="IPR014784">
    <property type="entry name" value="Cu2_ascorb_mOase-like_C"/>
</dbReference>